<sequence>MHHAPLVAGPWQESTDGVHQSGAPVAGHQAHAGKPTRDERGDEAVPTRRILLHALRHADHLPVPVRPDADRDQYAHVLHGATPRTLVPHAIHEHIRVGLGQRAFTPGVDVPVDLPELVRQGLRRHPLAPQGLADVVDATRGDAGQVHVDERLLDRFLPASVPFDHRRLEQGALQLRHPHCHFPGLDGQIAFVMAGTIRLPAIGTLVAGRAGDLVGLKRPASGPRISVTFSDTMRSN</sequence>
<evidence type="ECO:0000256" key="1">
    <source>
        <dbReference type="SAM" id="MobiDB-lite"/>
    </source>
</evidence>
<dbReference type="eggNOG" id="ENOG5032376">
    <property type="taxonomic scope" value="Bacteria"/>
</dbReference>
<evidence type="ECO:0000313" key="3">
    <source>
        <dbReference type="Proteomes" id="UP000029014"/>
    </source>
</evidence>
<name>A0A087BSI3_9BIFI</name>
<organism evidence="2 3">
    <name type="scientific">Bifidobacterium minimum</name>
    <dbReference type="NCBI Taxonomy" id="1693"/>
    <lineage>
        <taxon>Bacteria</taxon>
        <taxon>Bacillati</taxon>
        <taxon>Actinomycetota</taxon>
        <taxon>Actinomycetes</taxon>
        <taxon>Bifidobacteriales</taxon>
        <taxon>Bifidobacteriaceae</taxon>
        <taxon>Bifidobacterium</taxon>
    </lineage>
</organism>
<feature type="region of interest" description="Disordered" evidence="1">
    <location>
        <begin position="1"/>
        <end position="43"/>
    </location>
</feature>
<keyword evidence="3" id="KW-1185">Reference proteome</keyword>
<gene>
    <name evidence="2" type="ORF">BMIN_1245</name>
</gene>
<dbReference type="EMBL" id="JGZD01000004">
    <property type="protein sequence ID" value="KFI73983.1"/>
    <property type="molecule type" value="Genomic_DNA"/>
</dbReference>
<dbReference type="Proteomes" id="UP000029014">
    <property type="component" value="Unassembled WGS sequence"/>
</dbReference>
<comment type="caution">
    <text evidence="2">The sequence shown here is derived from an EMBL/GenBank/DDBJ whole genome shotgun (WGS) entry which is preliminary data.</text>
</comment>
<accession>A0A087BSI3</accession>
<reference evidence="2 3" key="1">
    <citation type="submission" date="2014-03" db="EMBL/GenBank/DDBJ databases">
        <title>Genomics of Bifidobacteria.</title>
        <authorList>
            <person name="Ventura M."/>
            <person name="Milani C."/>
            <person name="Lugli G.A."/>
        </authorList>
    </citation>
    <scope>NUCLEOTIDE SEQUENCE [LARGE SCALE GENOMIC DNA]</scope>
    <source>
        <strain evidence="2 3">LMG 11592</strain>
    </source>
</reference>
<evidence type="ECO:0000313" key="2">
    <source>
        <dbReference type="EMBL" id="KFI73983.1"/>
    </source>
</evidence>
<protein>
    <submittedName>
        <fullName evidence="2">Uncharacterized protein</fullName>
    </submittedName>
</protein>
<dbReference type="AlphaFoldDB" id="A0A087BSI3"/>
<proteinExistence type="predicted"/>